<keyword evidence="1" id="KW-0677">Repeat</keyword>
<feature type="repeat" description="ANK" evidence="3">
    <location>
        <begin position="350"/>
        <end position="388"/>
    </location>
</feature>
<evidence type="ECO:0000256" key="3">
    <source>
        <dbReference type="PROSITE-ProRule" id="PRU00023"/>
    </source>
</evidence>
<keyword evidence="2 3" id="KW-0040">ANK repeat</keyword>
<feature type="repeat" description="ANK" evidence="3">
    <location>
        <begin position="605"/>
        <end position="637"/>
    </location>
</feature>
<keyword evidence="6" id="KW-1185">Reference proteome</keyword>
<proteinExistence type="predicted"/>
<dbReference type="Pfam" id="PF13637">
    <property type="entry name" value="Ank_4"/>
    <property type="match status" value="1"/>
</dbReference>
<feature type="compositionally biased region" description="Basic and acidic residues" evidence="4">
    <location>
        <begin position="713"/>
        <end position="735"/>
    </location>
</feature>
<name>A0AAD4LFA1_9AGAM</name>
<dbReference type="InterPro" id="IPR050889">
    <property type="entry name" value="Dendritic_Spine_Reg/Scaffold"/>
</dbReference>
<dbReference type="PANTHER" id="PTHR24166">
    <property type="entry name" value="ROLLING PEBBLES, ISOFORM B"/>
    <property type="match status" value="1"/>
</dbReference>
<evidence type="ECO:0000256" key="4">
    <source>
        <dbReference type="SAM" id="MobiDB-lite"/>
    </source>
</evidence>
<comment type="caution">
    <text evidence="5">The sequence shown here is derived from an EMBL/GenBank/DDBJ whole genome shotgun (WGS) entry which is preliminary data.</text>
</comment>
<dbReference type="SMART" id="SM00248">
    <property type="entry name" value="ANK"/>
    <property type="match status" value="18"/>
</dbReference>
<feature type="repeat" description="ANK" evidence="3">
    <location>
        <begin position="251"/>
        <end position="277"/>
    </location>
</feature>
<feature type="repeat" description="ANK" evidence="3">
    <location>
        <begin position="638"/>
        <end position="676"/>
    </location>
</feature>
<dbReference type="InterPro" id="IPR036770">
    <property type="entry name" value="Ankyrin_rpt-contain_sf"/>
</dbReference>
<feature type="repeat" description="ANK" evidence="3">
    <location>
        <begin position="38"/>
        <end position="66"/>
    </location>
</feature>
<evidence type="ECO:0000256" key="2">
    <source>
        <dbReference type="ARBA" id="ARBA00023043"/>
    </source>
</evidence>
<feature type="repeat" description="ANK" evidence="3">
    <location>
        <begin position="461"/>
        <end position="493"/>
    </location>
</feature>
<dbReference type="Gene3D" id="1.25.40.20">
    <property type="entry name" value="Ankyrin repeat-containing domain"/>
    <property type="match status" value="7"/>
</dbReference>
<evidence type="ECO:0000313" key="6">
    <source>
        <dbReference type="Proteomes" id="UP001201163"/>
    </source>
</evidence>
<dbReference type="PRINTS" id="PR01415">
    <property type="entry name" value="ANKYRIN"/>
</dbReference>
<feature type="repeat" description="ANK" evidence="3">
    <location>
        <begin position="533"/>
        <end position="565"/>
    </location>
</feature>
<dbReference type="PROSITE" id="PS50088">
    <property type="entry name" value="ANK_REPEAT"/>
    <property type="match status" value="16"/>
</dbReference>
<organism evidence="5 6">
    <name type="scientific">Lactarius akahatsu</name>
    <dbReference type="NCBI Taxonomy" id="416441"/>
    <lineage>
        <taxon>Eukaryota</taxon>
        <taxon>Fungi</taxon>
        <taxon>Dikarya</taxon>
        <taxon>Basidiomycota</taxon>
        <taxon>Agaricomycotina</taxon>
        <taxon>Agaricomycetes</taxon>
        <taxon>Russulales</taxon>
        <taxon>Russulaceae</taxon>
        <taxon>Lactarius</taxon>
    </lineage>
</organism>
<feature type="repeat" description="ANK" evidence="3">
    <location>
        <begin position="422"/>
        <end position="460"/>
    </location>
</feature>
<feature type="repeat" description="ANK" evidence="3">
    <location>
        <begin position="138"/>
        <end position="175"/>
    </location>
</feature>
<dbReference type="AlphaFoldDB" id="A0AAD4LFA1"/>
<evidence type="ECO:0000256" key="1">
    <source>
        <dbReference type="ARBA" id="ARBA00022737"/>
    </source>
</evidence>
<gene>
    <name evidence="5" type="ORF">EDB92DRAFT_2069490</name>
</gene>
<dbReference type="PROSITE" id="PS50297">
    <property type="entry name" value="ANK_REP_REGION"/>
    <property type="match status" value="15"/>
</dbReference>
<accession>A0AAD4LFA1</accession>
<dbReference type="PANTHER" id="PTHR24166:SF48">
    <property type="entry name" value="PROTEIN VAPYRIN"/>
    <property type="match status" value="1"/>
</dbReference>
<sequence length="746" mass="82560">MPTPLYYSSLCGFSDLVEHLAIKHPQHVDAIGGWYEFPLVAALSGNHIKVAEILLNHGANVDIRGTGGGTPLHELIEDVRVVQFLLNNGADANCRRRDNLRTPLHLALPFEKGRGVARLGVARVLLQHGADANVKDNRGETPLHQLFVNYGSDDYFLDLARLLLEHGTDVNARNHNHMTPLHLAIISERYKCARILLEHGADASAQDFMGQTPLHLTFRSKRYPSNNEGDFLDLTRFLLEKGADVNRRNNDNKTPLHLAINSGMFKCVKVLLEHGADPGDILLSLLIDHGWFGDDDDLALARLLLEHGADANIRTTDESTLLHHVALYGYFELARVLLDYGANVNTVNKHGTTPLHEVSRGEHDVGAGRVGIVRLLLERGASVNASDKGHDTTLHLAAFWGRLEIAQVLLQCGANPNAKNKWGETPLHIMSRGKYDSQEHGVGIARLLLEHGTDVHAQDENHDTALHSAAYWGRLELAQVLLKCGATPNAKNKWGETPLHILSRGKYDSQEHGVGIARLLLEHGTDVHARDEDHDTALHLAAYWGRPEFAQVLLECGTSPNTKNKWGETPLHVLSRGEYKSQEHGVSIARLLLEHGTDVHTRDEDHGTTLHSAAFGGRLGLAQVLLQCGANPNAKNKWGETPLHLLSRGKYYPQEHGVGIARLLLERGADVNALDKDQFTPFYFASYFRRFDIAQLLFEYGLKDGEPSQGTKRKADDVTVGSRSEKTPKLHEDAPRAMGTRTPHQP</sequence>
<reference evidence="5" key="1">
    <citation type="submission" date="2022-01" db="EMBL/GenBank/DDBJ databases">
        <title>Comparative genomics reveals a dynamic genome evolution in the ectomycorrhizal milk-cap (Lactarius) mushrooms.</title>
        <authorList>
            <consortium name="DOE Joint Genome Institute"/>
            <person name="Lebreton A."/>
            <person name="Tang N."/>
            <person name="Kuo A."/>
            <person name="LaButti K."/>
            <person name="Drula E."/>
            <person name="Barry K."/>
            <person name="Clum A."/>
            <person name="Lipzen A."/>
            <person name="Mousain D."/>
            <person name="Ng V."/>
            <person name="Wang R."/>
            <person name="Wang X."/>
            <person name="Dai Y."/>
            <person name="Henrissat B."/>
            <person name="Grigoriev I.V."/>
            <person name="Guerin-Laguette A."/>
            <person name="Yu F."/>
            <person name="Martin F.M."/>
        </authorList>
    </citation>
    <scope>NUCLEOTIDE SEQUENCE</scope>
    <source>
        <strain evidence="5">QP</strain>
    </source>
</reference>
<feature type="repeat" description="ANK" evidence="3">
    <location>
        <begin position="317"/>
        <end position="349"/>
    </location>
</feature>
<feature type="repeat" description="ANK" evidence="3">
    <location>
        <begin position="209"/>
        <end position="250"/>
    </location>
</feature>
<feature type="repeat" description="ANK" evidence="3">
    <location>
        <begin position="99"/>
        <end position="137"/>
    </location>
</feature>
<dbReference type="SUPFAM" id="SSF48403">
    <property type="entry name" value="Ankyrin repeat"/>
    <property type="match status" value="2"/>
</dbReference>
<dbReference type="Pfam" id="PF00023">
    <property type="entry name" value="Ank"/>
    <property type="match status" value="1"/>
</dbReference>
<dbReference type="Proteomes" id="UP001201163">
    <property type="component" value="Unassembled WGS sequence"/>
</dbReference>
<dbReference type="EMBL" id="JAKELL010000048">
    <property type="protein sequence ID" value="KAH8987324.1"/>
    <property type="molecule type" value="Genomic_DNA"/>
</dbReference>
<dbReference type="Pfam" id="PF12796">
    <property type="entry name" value="Ank_2"/>
    <property type="match status" value="6"/>
</dbReference>
<evidence type="ECO:0000313" key="5">
    <source>
        <dbReference type="EMBL" id="KAH8987324.1"/>
    </source>
</evidence>
<feature type="repeat" description="ANK" evidence="3">
    <location>
        <begin position="389"/>
        <end position="421"/>
    </location>
</feature>
<protein>
    <submittedName>
        <fullName evidence="5">Ankyrin repeat-containing domain protein</fullName>
    </submittedName>
</protein>
<feature type="repeat" description="ANK" evidence="3">
    <location>
        <begin position="176"/>
        <end position="208"/>
    </location>
</feature>
<feature type="repeat" description="ANK" evidence="3">
    <location>
        <begin position="494"/>
        <end position="532"/>
    </location>
</feature>
<feature type="region of interest" description="Disordered" evidence="4">
    <location>
        <begin position="705"/>
        <end position="746"/>
    </location>
</feature>
<feature type="repeat" description="ANK" evidence="3">
    <location>
        <begin position="566"/>
        <end position="604"/>
    </location>
</feature>
<dbReference type="InterPro" id="IPR002110">
    <property type="entry name" value="Ankyrin_rpt"/>
</dbReference>